<accession>A0A4Q7Y6D3</accession>
<feature type="region of interest" description="Disordered" evidence="1">
    <location>
        <begin position="16"/>
        <end position="48"/>
    </location>
</feature>
<name>A0A4Q7Y6D3_9ACTN</name>
<evidence type="ECO:0000313" key="3">
    <source>
        <dbReference type="EMBL" id="RZU32522.1"/>
    </source>
</evidence>
<dbReference type="Proteomes" id="UP000292507">
    <property type="component" value="Unassembled WGS sequence"/>
</dbReference>
<proteinExistence type="predicted"/>
<sequence length="183" mass="19641">MVGLLIGTAVLSGCSEKQQANESLPTSSAAEKTQSRPELGPEDFRVPDEARVQDPAGAQAFVRYYFELINHTSATLEPDALRQLSEDCDDCARIADNAERSAQAGHRYDGGQITITEMAPALVRDGTADMAIRLNQSTLVVRDASGNPVAEGSSEEYVGLPGSVSLAWKPALDSWVMTYMTFG</sequence>
<evidence type="ECO:0000313" key="4">
    <source>
        <dbReference type="Proteomes" id="UP000292507"/>
    </source>
</evidence>
<protein>
    <recommendedName>
        <fullName evidence="2">DUF6318 domain-containing protein</fullName>
    </recommendedName>
</protein>
<comment type="caution">
    <text evidence="3">The sequence shown here is derived from an EMBL/GenBank/DDBJ whole genome shotgun (WGS) entry which is preliminary data.</text>
</comment>
<feature type="domain" description="DUF6318" evidence="2">
    <location>
        <begin position="46"/>
        <end position="178"/>
    </location>
</feature>
<dbReference type="AlphaFoldDB" id="A0A4Q7Y6D3"/>
<reference evidence="3 4" key="1">
    <citation type="submission" date="2019-02" db="EMBL/GenBank/DDBJ databases">
        <title>Sequencing the genomes of 1000 actinobacteria strains.</title>
        <authorList>
            <person name="Klenk H.-P."/>
        </authorList>
    </citation>
    <scope>NUCLEOTIDE SEQUENCE [LARGE SCALE GENOMIC DNA]</scope>
    <source>
        <strain evidence="3 4">DSM 44509</strain>
    </source>
</reference>
<keyword evidence="4" id="KW-1185">Reference proteome</keyword>
<gene>
    <name evidence="3" type="ORF">BKA19_2217</name>
</gene>
<evidence type="ECO:0000256" key="1">
    <source>
        <dbReference type="SAM" id="MobiDB-lite"/>
    </source>
</evidence>
<evidence type="ECO:0000259" key="2">
    <source>
        <dbReference type="Pfam" id="PF19843"/>
    </source>
</evidence>
<feature type="compositionally biased region" description="Polar residues" evidence="1">
    <location>
        <begin position="16"/>
        <end position="32"/>
    </location>
</feature>
<dbReference type="EMBL" id="SHKV01000001">
    <property type="protein sequence ID" value="RZU32522.1"/>
    <property type="molecule type" value="Genomic_DNA"/>
</dbReference>
<dbReference type="Pfam" id="PF19843">
    <property type="entry name" value="DUF6318"/>
    <property type="match status" value="1"/>
</dbReference>
<dbReference type="InterPro" id="IPR046281">
    <property type="entry name" value="DUF6318"/>
</dbReference>
<organism evidence="3 4">
    <name type="scientific">Blastococcus saxobsidens</name>
    <dbReference type="NCBI Taxonomy" id="138336"/>
    <lineage>
        <taxon>Bacteria</taxon>
        <taxon>Bacillati</taxon>
        <taxon>Actinomycetota</taxon>
        <taxon>Actinomycetes</taxon>
        <taxon>Geodermatophilales</taxon>
        <taxon>Geodermatophilaceae</taxon>
        <taxon>Blastococcus</taxon>
    </lineage>
</organism>